<gene>
    <name evidence="1" type="ORF">P5673_000111</name>
</gene>
<organism evidence="1 2">
    <name type="scientific">Acropora cervicornis</name>
    <name type="common">Staghorn coral</name>
    <dbReference type="NCBI Taxonomy" id="6130"/>
    <lineage>
        <taxon>Eukaryota</taxon>
        <taxon>Metazoa</taxon>
        <taxon>Cnidaria</taxon>
        <taxon>Anthozoa</taxon>
        <taxon>Hexacorallia</taxon>
        <taxon>Scleractinia</taxon>
        <taxon>Astrocoeniina</taxon>
        <taxon>Acroporidae</taxon>
        <taxon>Acropora</taxon>
    </lineage>
</organism>
<dbReference type="AlphaFoldDB" id="A0AAD9R6D9"/>
<reference evidence="1" key="1">
    <citation type="journal article" date="2023" name="G3 (Bethesda)">
        <title>Whole genome assembly and annotation of the endangered Caribbean coral Acropora cervicornis.</title>
        <authorList>
            <person name="Selwyn J.D."/>
            <person name="Vollmer S.V."/>
        </authorList>
    </citation>
    <scope>NUCLEOTIDE SEQUENCE</scope>
    <source>
        <strain evidence="1">K2</strain>
    </source>
</reference>
<reference evidence="1" key="2">
    <citation type="journal article" date="2023" name="Science">
        <title>Genomic signatures of disease resistance in endangered staghorn corals.</title>
        <authorList>
            <person name="Vollmer S.V."/>
            <person name="Selwyn J.D."/>
            <person name="Despard B.A."/>
            <person name="Roesel C.L."/>
        </authorList>
    </citation>
    <scope>NUCLEOTIDE SEQUENCE</scope>
    <source>
        <strain evidence="1">K2</strain>
    </source>
</reference>
<keyword evidence="2" id="KW-1185">Reference proteome</keyword>
<proteinExistence type="predicted"/>
<dbReference type="EMBL" id="JARQWQ010000001">
    <property type="protein sequence ID" value="KAK2573997.1"/>
    <property type="molecule type" value="Genomic_DNA"/>
</dbReference>
<name>A0AAD9R6D9_ACRCE</name>
<protein>
    <submittedName>
        <fullName evidence="1">Uncharacterized protein</fullName>
    </submittedName>
</protein>
<comment type="caution">
    <text evidence="1">The sequence shown here is derived from an EMBL/GenBank/DDBJ whole genome shotgun (WGS) entry which is preliminary data.</text>
</comment>
<evidence type="ECO:0000313" key="2">
    <source>
        <dbReference type="Proteomes" id="UP001249851"/>
    </source>
</evidence>
<sequence>MDGSQNGYNLYMYNLSYSIHSTDFFLKRIPSVTANFKADSSVADHPSANWIIFPSSEKVLELSLPLAIFSDGIDFLPNVKTGETFY</sequence>
<evidence type="ECO:0000313" key="1">
    <source>
        <dbReference type="EMBL" id="KAK2573997.1"/>
    </source>
</evidence>
<accession>A0AAD9R6D9</accession>
<dbReference type="Proteomes" id="UP001249851">
    <property type="component" value="Unassembled WGS sequence"/>
</dbReference>